<evidence type="ECO:0000259" key="1">
    <source>
        <dbReference type="PROSITE" id="PS50076"/>
    </source>
</evidence>
<dbReference type="Pfam" id="PF00226">
    <property type="entry name" value="DnaJ"/>
    <property type="match status" value="1"/>
</dbReference>
<name>A0AAV1EHE4_OLDCO</name>
<dbReference type="InterPro" id="IPR001623">
    <property type="entry name" value="DnaJ_domain"/>
</dbReference>
<dbReference type="PANTHER" id="PTHR44137">
    <property type="entry name" value="BNAC03G44070D PROTEIN"/>
    <property type="match status" value="1"/>
</dbReference>
<accession>A0AAV1EHE4</accession>
<dbReference type="PRINTS" id="PR00625">
    <property type="entry name" value="JDOMAIN"/>
</dbReference>
<dbReference type="SMART" id="SM00271">
    <property type="entry name" value="DnaJ"/>
    <property type="match status" value="1"/>
</dbReference>
<dbReference type="PROSITE" id="PS50076">
    <property type="entry name" value="DNAJ_2"/>
    <property type="match status" value="1"/>
</dbReference>
<organism evidence="2 3">
    <name type="scientific">Oldenlandia corymbosa var. corymbosa</name>
    <dbReference type="NCBI Taxonomy" id="529605"/>
    <lineage>
        <taxon>Eukaryota</taxon>
        <taxon>Viridiplantae</taxon>
        <taxon>Streptophyta</taxon>
        <taxon>Embryophyta</taxon>
        <taxon>Tracheophyta</taxon>
        <taxon>Spermatophyta</taxon>
        <taxon>Magnoliopsida</taxon>
        <taxon>eudicotyledons</taxon>
        <taxon>Gunneridae</taxon>
        <taxon>Pentapetalae</taxon>
        <taxon>asterids</taxon>
        <taxon>lamiids</taxon>
        <taxon>Gentianales</taxon>
        <taxon>Rubiaceae</taxon>
        <taxon>Rubioideae</taxon>
        <taxon>Spermacoceae</taxon>
        <taxon>Hedyotis-Oldenlandia complex</taxon>
        <taxon>Oldenlandia</taxon>
    </lineage>
</organism>
<dbReference type="EMBL" id="OX459126">
    <property type="protein sequence ID" value="CAI9119003.1"/>
    <property type="molecule type" value="Genomic_DNA"/>
</dbReference>
<keyword evidence="3" id="KW-1185">Reference proteome</keyword>
<dbReference type="CDD" id="cd06257">
    <property type="entry name" value="DnaJ"/>
    <property type="match status" value="1"/>
</dbReference>
<dbReference type="InterPro" id="IPR018253">
    <property type="entry name" value="DnaJ_domain_CS"/>
</dbReference>
<gene>
    <name evidence="2" type="ORF">OLC1_LOCUS24758</name>
</gene>
<dbReference type="PANTHER" id="PTHR44137:SF13">
    <property type="entry name" value="CHAPERONE DNAJ-DOMAIN SUPERFAMILY PROTEIN"/>
    <property type="match status" value="1"/>
</dbReference>
<dbReference type="InterPro" id="IPR036869">
    <property type="entry name" value="J_dom_sf"/>
</dbReference>
<evidence type="ECO:0000313" key="3">
    <source>
        <dbReference type="Proteomes" id="UP001161247"/>
    </source>
</evidence>
<dbReference type="Proteomes" id="UP001161247">
    <property type="component" value="Chromosome 9"/>
</dbReference>
<reference evidence="2" key="1">
    <citation type="submission" date="2023-03" db="EMBL/GenBank/DDBJ databases">
        <authorList>
            <person name="Julca I."/>
        </authorList>
    </citation>
    <scope>NUCLEOTIDE SEQUENCE</scope>
</reference>
<feature type="domain" description="J" evidence="1">
    <location>
        <begin position="53"/>
        <end position="117"/>
    </location>
</feature>
<proteinExistence type="predicted"/>
<sequence length="141" mass="16170">MGGRRAFADSEEAYKSHLVTEICNISSNLEKGHCCVHQRPHLYHLSHKKPFLDWYLVLGVDENAGLDIIRKSYLRLALLVHPDKNKHPKADIAFKLISEAYACLSDNTIRTSFNVERQKKNICTECCIRHDIIRIQGRVIG</sequence>
<protein>
    <submittedName>
        <fullName evidence="2">OLC1v1020650C1</fullName>
    </submittedName>
</protein>
<dbReference type="PROSITE" id="PS00636">
    <property type="entry name" value="DNAJ_1"/>
    <property type="match status" value="1"/>
</dbReference>
<evidence type="ECO:0000313" key="2">
    <source>
        <dbReference type="EMBL" id="CAI9119003.1"/>
    </source>
</evidence>
<dbReference type="Gene3D" id="1.10.287.110">
    <property type="entry name" value="DnaJ domain"/>
    <property type="match status" value="1"/>
</dbReference>
<dbReference type="AlphaFoldDB" id="A0AAV1EHE4"/>
<dbReference type="SUPFAM" id="SSF46565">
    <property type="entry name" value="Chaperone J-domain"/>
    <property type="match status" value="1"/>
</dbReference>